<accession>A0ABD6AUE2</accession>
<name>A0ABD6AUE2_9EURY</name>
<proteinExistence type="predicted"/>
<dbReference type="Proteomes" id="UP001597187">
    <property type="component" value="Unassembled WGS sequence"/>
</dbReference>
<dbReference type="Pfam" id="PF19123">
    <property type="entry name" value="DUF5807"/>
    <property type="match status" value="1"/>
</dbReference>
<gene>
    <name evidence="1" type="ORF">ACFSBT_06920</name>
</gene>
<sequence length="152" mass="15963">MDAPRREFLAGERTDDVVIYIAGDADIDALAGYGEAVDDGVVLVLPGDEGRAAFENATGIDPMSFAGTAMSTDGDVDRELTGGDCPSAHPDEPAADHAVEFLFAFAEEQNEEVGGVYEHGDVVHAYAACSCGTAYSERWVVGDEDVDVAAEE</sequence>
<dbReference type="RefSeq" id="WP_250872982.1">
    <property type="nucleotide sequence ID" value="NZ_JALXFV010000003.1"/>
</dbReference>
<comment type="caution">
    <text evidence="1">The sequence shown here is derived from an EMBL/GenBank/DDBJ whole genome shotgun (WGS) entry which is preliminary data.</text>
</comment>
<organism evidence="1 2">
    <name type="scientific">Halomarina rubra</name>
    <dbReference type="NCBI Taxonomy" id="2071873"/>
    <lineage>
        <taxon>Archaea</taxon>
        <taxon>Methanobacteriati</taxon>
        <taxon>Methanobacteriota</taxon>
        <taxon>Stenosarchaea group</taxon>
        <taxon>Halobacteria</taxon>
        <taxon>Halobacteriales</taxon>
        <taxon>Natronomonadaceae</taxon>
        <taxon>Halomarina</taxon>
    </lineage>
</organism>
<evidence type="ECO:0000313" key="1">
    <source>
        <dbReference type="EMBL" id="MFD1513010.1"/>
    </source>
</evidence>
<dbReference type="InterPro" id="IPR043830">
    <property type="entry name" value="DUF5807"/>
</dbReference>
<keyword evidence="2" id="KW-1185">Reference proteome</keyword>
<evidence type="ECO:0000313" key="2">
    <source>
        <dbReference type="Proteomes" id="UP001597187"/>
    </source>
</evidence>
<dbReference type="EMBL" id="JBHUDC010000003">
    <property type="protein sequence ID" value="MFD1513010.1"/>
    <property type="molecule type" value="Genomic_DNA"/>
</dbReference>
<reference evidence="1 2" key="1">
    <citation type="journal article" date="2019" name="Int. J. Syst. Evol. Microbiol.">
        <title>The Global Catalogue of Microorganisms (GCM) 10K type strain sequencing project: providing services to taxonomists for standard genome sequencing and annotation.</title>
        <authorList>
            <consortium name="The Broad Institute Genomics Platform"/>
            <consortium name="The Broad Institute Genome Sequencing Center for Infectious Disease"/>
            <person name="Wu L."/>
            <person name="Ma J."/>
        </authorList>
    </citation>
    <scope>NUCLEOTIDE SEQUENCE [LARGE SCALE GENOMIC DNA]</scope>
    <source>
        <strain evidence="1 2">CGMCC 1.12563</strain>
    </source>
</reference>
<dbReference type="AlphaFoldDB" id="A0ABD6AUE2"/>
<protein>
    <submittedName>
        <fullName evidence="1">DUF5807 family protein</fullName>
    </submittedName>
</protein>